<dbReference type="Proteomes" id="UP000749010">
    <property type="component" value="Unassembled WGS sequence"/>
</dbReference>
<dbReference type="EMBL" id="SPMY01000056">
    <property type="protein sequence ID" value="NMQ29453.1"/>
    <property type="molecule type" value="Genomic_DNA"/>
</dbReference>
<reference evidence="2 3" key="1">
    <citation type="submission" date="2019-03" db="EMBL/GenBank/DDBJ databases">
        <title>Metabolic reconstructions from genomes of highly enriched 'Candidatus Accumulibacter' and 'Candidatus Competibacter' bioreactor populations.</title>
        <authorList>
            <person name="Annavajhala M.K."/>
            <person name="Welles L."/>
            <person name="Abbas B."/>
            <person name="Sorokin D."/>
            <person name="Park H."/>
            <person name="Van Loosdrecht M."/>
            <person name="Chandran K."/>
        </authorList>
    </citation>
    <scope>NUCLEOTIDE SEQUENCE [LARGE SCALE GENOMIC DNA]</scope>
    <source>
        <strain evidence="2 3">SBR_S</strain>
    </source>
</reference>
<feature type="compositionally biased region" description="Low complexity" evidence="1">
    <location>
        <begin position="66"/>
        <end position="78"/>
    </location>
</feature>
<gene>
    <name evidence="2" type="ORF">E4Q23_17790</name>
</gene>
<accession>A0ABX1U1U9</accession>
<dbReference type="RefSeq" id="WP_169067913.1">
    <property type="nucleotide sequence ID" value="NZ_SPMY01000056.1"/>
</dbReference>
<evidence type="ECO:0000313" key="2">
    <source>
        <dbReference type="EMBL" id="NMQ29453.1"/>
    </source>
</evidence>
<sequence>MILFFFMLLMLAMAWGVVDHFQSIVSNAPPPKQAPFTLEAAHGQSPPIVPPAIAPAPAPDKDSADDASAPRAAAYDPAGQANAVNKTGEKP</sequence>
<organism evidence="2 3">
    <name type="scientific">Candidatus Accumulibacter phosphatis</name>
    <dbReference type="NCBI Taxonomy" id="327160"/>
    <lineage>
        <taxon>Bacteria</taxon>
        <taxon>Pseudomonadati</taxon>
        <taxon>Pseudomonadota</taxon>
        <taxon>Betaproteobacteria</taxon>
        <taxon>Candidatus Accumulibacter</taxon>
    </lineage>
</organism>
<keyword evidence="3" id="KW-1185">Reference proteome</keyword>
<comment type="caution">
    <text evidence="2">The sequence shown here is derived from an EMBL/GenBank/DDBJ whole genome shotgun (WGS) entry which is preliminary data.</text>
</comment>
<feature type="region of interest" description="Disordered" evidence="1">
    <location>
        <begin position="32"/>
        <end position="91"/>
    </location>
</feature>
<evidence type="ECO:0000313" key="3">
    <source>
        <dbReference type="Proteomes" id="UP000749010"/>
    </source>
</evidence>
<name>A0ABX1U1U9_9PROT</name>
<proteinExistence type="predicted"/>
<evidence type="ECO:0000256" key="1">
    <source>
        <dbReference type="SAM" id="MobiDB-lite"/>
    </source>
</evidence>
<feature type="compositionally biased region" description="Pro residues" evidence="1">
    <location>
        <begin position="47"/>
        <end position="58"/>
    </location>
</feature>
<protein>
    <submittedName>
        <fullName evidence="2">Uncharacterized protein</fullName>
    </submittedName>
</protein>